<name>A0ABY5YDZ7_9DEIO</name>
<accession>A0ABY5YDZ7</accession>
<organism evidence="2 3">
    <name type="scientific">Deinococcus rubellus</name>
    <dbReference type="NCBI Taxonomy" id="1889240"/>
    <lineage>
        <taxon>Bacteria</taxon>
        <taxon>Thermotogati</taxon>
        <taxon>Deinococcota</taxon>
        <taxon>Deinococci</taxon>
        <taxon>Deinococcales</taxon>
        <taxon>Deinococcaceae</taxon>
        <taxon>Deinococcus</taxon>
    </lineage>
</organism>
<gene>
    <name evidence="2" type="ORF">N0D28_11150</name>
</gene>
<dbReference type="Pfam" id="PF01609">
    <property type="entry name" value="DDE_Tnp_1"/>
    <property type="match status" value="1"/>
</dbReference>
<dbReference type="SUPFAM" id="SSF53098">
    <property type="entry name" value="Ribonuclease H-like"/>
    <property type="match status" value="1"/>
</dbReference>
<dbReference type="EMBL" id="CP104213">
    <property type="protein sequence ID" value="UWX63302.1"/>
    <property type="molecule type" value="Genomic_DNA"/>
</dbReference>
<dbReference type="Proteomes" id="UP001060261">
    <property type="component" value="Chromosome"/>
</dbReference>
<evidence type="ECO:0000259" key="1">
    <source>
        <dbReference type="Pfam" id="PF01609"/>
    </source>
</evidence>
<sequence length="365" mass="40694">MNSKESRTGQLYADTLKVFTRKQHLDSVQVLLCLFLAALGKPHPSLATVKSPAALSRFLNQYIWSLKALIRVMRGHALREFRKSRKTCRGRPPRVELIIDLTSLGKEGNFAGLGDWMHTLNGVRGVHVVLLYICCGDLRLPWSFLIWRGKGEPSPTQLALKLLHGLPWEVRTSSKTIHLLADGGFSSKDFLQGVIALNFAGFVGMRGDRKTTTGQHLRDITTPGRRIELHDLPGVPLWVSWIWLPARKGDAQEQRFIVSTVPRTGPVIKRTGRRRWKIEALFKTLKSRFGFAKFGQYSKRAGVLKGVRSAQETWRASVSLSESAELPALPFRMVGSPGSGRSHLARLGHTCSAGEVEILQLCAAF</sequence>
<feature type="domain" description="Transposase IS4-like" evidence="1">
    <location>
        <begin position="95"/>
        <end position="294"/>
    </location>
</feature>
<reference evidence="2" key="1">
    <citation type="submission" date="2022-09" db="EMBL/GenBank/DDBJ databases">
        <title>genome sequence of Deinococcus rubellus.</title>
        <authorList>
            <person name="Srinivasan S."/>
        </authorList>
    </citation>
    <scope>NUCLEOTIDE SEQUENCE</scope>
    <source>
        <strain evidence="2">Ant6</strain>
    </source>
</reference>
<evidence type="ECO:0000313" key="3">
    <source>
        <dbReference type="Proteomes" id="UP001060261"/>
    </source>
</evidence>
<dbReference type="RefSeq" id="WP_260559592.1">
    <property type="nucleotide sequence ID" value="NZ_CP104213.1"/>
</dbReference>
<dbReference type="InterPro" id="IPR012337">
    <property type="entry name" value="RNaseH-like_sf"/>
</dbReference>
<proteinExistence type="predicted"/>
<keyword evidence="3" id="KW-1185">Reference proteome</keyword>
<dbReference type="InterPro" id="IPR002559">
    <property type="entry name" value="Transposase_11"/>
</dbReference>
<protein>
    <submittedName>
        <fullName evidence="2">Transposase</fullName>
    </submittedName>
</protein>
<evidence type="ECO:0000313" key="2">
    <source>
        <dbReference type="EMBL" id="UWX63302.1"/>
    </source>
</evidence>